<dbReference type="Pfam" id="PF07687">
    <property type="entry name" value="M20_dimer"/>
    <property type="match status" value="1"/>
</dbReference>
<dbReference type="PROSITE" id="PS00758">
    <property type="entry name" value="ARGE_DAPE_CPG2_1"/>
    <property type="match status" value="1"/>
</dbReference>
<dbReference type="OMA" id="GTDAKQF"/>
<dbReference type="NCBIfam" id="TIGR01880">
    <property type="entry name" value="Ac-peptdase-euk"/>
    <property type="match status" value="1"/>
</dbReference>
<dbReference type="GO" id="GO:0006520">
    <property type="term" value="P:amino acid metabolic process"/>
    <property type="evidence" value="ECO:0007669"/>
    <property type="project" value="InterPro"/>
</dbReference>
<dbReference type="OrthoDB" id="3064516at2759"/>
<comment type="similarity">
    <text evidence="2">Belongs to the peptidase M20A family.</text>
</comment>
<dbReference type="GO" id="GO:0046872">
    <property type="term" value="F:metal ion binding"/>
    <property type="evidence" value="ECO:0007669"/>
    <property type="project" value="UniProtKB-KW"/>
</dbReference>
<feature type="signal peptide" evidence="11">
    <location>
        <begin position="1"/>
        <end position="26"/>
    </location>
</feature>
<evidence type="ECO:0000256" key="5">
    <source>
        <dbReference type="ARBA" id="ARBA00022723"/>
    </source>
</evidence>
<name>A0A0U9HKG2_KLENI</name>
<comment type="cofactor">
    <cofactor evidence="10">
        <name>Zn(2+)</name>
        <dbReference type="ChEBI" id="CHEBI:29105"/>
    </cofactor>
    <text evidence="10">Binds 2 Zn(2+) ions per subunit.</text>
</comment>
<dbReference type="InterPro" id="IPR011650">
    <property type="entry name" value="Peptidase_M20_dimer"/>
</dbReference>
<dbReference type="SUPFAM" id="SSF53187">
    <property type="entry name" value="Zn-dependent exopeptidases"/>
    <property type="match status" value="1"/>
</dbReference>
<feature type="active site" description="Proton acceptor" evidence="9">
    <location>
        <position position="167"/>
    </location>
</feature>
<feature type="binding site" evidence="10">
    <location>
        <position position="133"/>
    </location>
    <ligand>
        <name>Zn(2+)</name>
        <dbReference type="ChEBI" id="CHEBI:29105"/>
        <label>2</label>
    </ligand>
</feature>
<feature type="active site" evidence="9">
    <location>
        <position position="102"/>
    </location>
</feature>
<keyword evidence="4" id="KW-0963">Cytoplasm</keyword>
<dbReference type="FunFam" id="1.10.150.900:FF:000001">
    <property type="entry name" value="Aminoacylase-1, putative"/>
    <property type="match status" value="1"/>
</dbReference>
<evidence type="ECO:0000259" key="12">
    <source>
        <dbReference type="Pfam" id="PF07687"/>
    </source>
</evidence>
<evidence type="ECO:0000256" key="10">
    <source>
        <dbReference type="PIRSR" id="PIRSR036696-2"/>
    </source>
</evidence>
<evidence type="ECO:0000256" key="2">
    <source>
        <dbReference type="ARBA" id="ARBA00006247"/>
    </source>
</evidence>
<keyword evidence="5 10" id="KW-0479">Metal-binding</keyword>
<feature type="binding site" evidence="10">
    <location>
        <position position="405"/>
    </location>
    <ligand>
        <name>Zn(2+)</name>
        <dbReference type="ChEBI" id="CHEBI:29105"/>
        <label>2</label>
    </ligand>
</feature>
<dbReference type="GO" id="GO:0004046">
    <property type="term" value="F:aminoacylase activity"/>
    <property type="evidence" value="ECO:0000318"/>
    <property type="project" value="GO_Central"/>
</dbReference>
<keyword evidence="6" id="KW-0378">Hydrolase</keyword>
<reference evidence="13 14" key="1">
    <citation type="journal article" date="2014" name="Nat. Commun.">
        <title>Klebsormidium flaccidum genome reveals primary factors for plant terrestrial adaptation.</title>
        <authorList>
            <person name="Hori K."/>
            <person name="Maruyama F."/>
            <person name="Fujisawa T."/>
            <person name="Togashi T."/>
            <person name="Yamamoto N."/>
            <person name="Seo M."/>
            <person name="Sato S."/>
            <person name="Yamada T."/>
            <person name="Mori H."/>
            <person name="Tajima N."/>
            <person name="Moriyama T."/>
            <person name="Ikeuchi M."/>
            <person name="Watanabe M."/>
            <person name="Wada H."/>
            <person name="Kobayashi K."/>
            <person name="Saito M."/>
            <person name="Masuda T."/>
            <person name="Sasaki-Sekimoto Y."/>
            <person name="Mashiguchi K."/>
            <person name="Awai K."/>
            <person name="Shimojima M."/>
            <person name="Masuda S."/>
            <person name="Iwai M."/>
            <person name="Nobusawa T."/>
            <person name="Narise T."/>
            <person name="Kondo S."/>
            <person name="Saito H."/>
            <person name="Sato R."/>
            <person name="Murakawa M."/>
            <person name="Ihara Y."/>
            <person name="Oshima-Yamada Y."/>
            <person name="Ohtaka K."/>
            <person name="Satoh M."/>
            <person name="Sonobe K."/>
            <person name="Ishii M."/>
            <person name="Ohtani R."/>
            <person name="Kanamori-Sato M."/>
            <person name="Honoki R."/>
            <person name="Miyazaki D."/>
            <person name="Mochizuki H."/>
            <person name="Umetsu J."/>
            <person name="Higashi K."/>
            <person name="Shibata D."/>
            <person name="Kamiya Y."/>
            <person name="Sato N."/>
            <person name="Nakamura Y."/>
            <person name="Tabata S."/>
            <person name="Ida S."/>
            <person name="Kurokawa K."/>
            <person name="Ohta H."/>
        </authorList>
    </citation>
    <scope>NUCLEOTIDE SEQUENCE [LARGE SCALE GENOMIC DNA]</scope>
    <source>
        <strain evidence="13 14">NIES-2285</strain>
    </source>
</reference>
<evidence type="ECO:0000256" key="6">
    <source>
        <dbReference type="ARBA" id="ARBA00022801"/>
    </source>
</evidence>
<evidence type="ECO:0000256" key="1">
    <source>
        <dbReference type="ARBA" id="ARBA00004496"/>
    </source>
</evidence>
<feature type="chain" id="PRO_5006864980" description="N-acyl-aliphatic-L-amino acid amidohydrolase" evidence="11">
    <location>
        <begin position="27"/>
        <end position="447"/>
    </location>
</feature>
<proteinExistence type="inferred from homology"/>
<dbReference type="PANTHER" id="PTHR45892">
    <property type="entry name" value="AMINOACYLASE-1"/>
    <property type="match status" value="1"/>
</dbReference>
<feature type="domain" description="Peptidase M20 dimerisation" evidence="12">
    <location>
        <begin position="208"/>
        <end position="318"/>
    </location>
</feature>
<keyword evidence="14" id="KW-1185">Reference proteome</keyword>
<dbReference type="AlphaFoldDB" id="A0A0U9HKG2"/>
<evidence type="ECO:0000256" key="4">
    <source>
        <dbReference type="ARBA" id="ARBA00022490"/>
    </source>
</evidence>
<dbReference type="InterPro" id="IPR036264">
    <property type="entry name" value="Bact_exopeptidase_dim_dom"/>
</dbReference>
<dbReference type="InterPro" id="IPR052083">
    <property type="entry name" value="Aminoacylase-1_M20A"/>
</dbReference>
<dbReference type="InterPro" id="IPR002933">
    <property type="entry name" value="Peptidase_M20"/>
</dbReference>
<evidence type="ECO:0000313" key="13">
    <source>
        <dbReference type="EMBL" id="GAQ87295.1"/>
    </source>
</evidence>
<comment type="subcellular location">
    <subcellularLocation>
        <location evidence="1">Cytoplasm</location>
    </subcellularLocation>
</comment>
<feature type="binding site" evidence="10">
    <location>
        <position position="133"/>
    </location>
    <ligand>
        <name>Zn(2+)</name>
        <dbReference type="ChEBI" id="CHEBI:29105"/>
        <label>1</label>
    </ligand>
</feature>
<dbReference type="STRING" id="105231.A0A0U9HKG2"/>
<organism evidence="13 14">
    <name type="scientific">Klebsormidium nitens</name>
    <name type="common">Green alga</name>
    <name type="synonym">Ulothrix nitens</name>
    <dbReference type="NCBI Taxonomy" id="105231"/>
    <lineage>
        <taxon>Eukaryota</taxon>
        <taxon>Viridiplantae</taxon>
        <taxon>Streptophyta</taxon>
        <taxon>Klebsormidiophyceae</taxon>
        <taxon>Klebsormidiales</taxon>
        <taxon>Klebsormidiaceae</taxon>
        <taxon>Klebsormidium</taxon>
    </lineage>
</organism>
<dbReference type="FunFam" id="3.40.630.10:FF:000019">
    <property type="entry name" value="Aminoacylase 1"/>
    <property type="match status" value="1"/>
</dbReference>
<evidence type="ECO:0000256" key="7">
    <source>
        <dbReference type="ARBA" id="ARBA00022833"/>
    </source>
</evidence>
<feature type="binding site" evidence="10">
    <location>
        <position position="195"/>
    </location>
    <ligand>
        <name>Zn(2+)</name>
        <dbReference type="ChEBI" id="CHEBI:29105"/>
        <label>1</label>
    </ligand>
</feature>
<feature type="binding site" evidence="10">
    <location>
        <position position="100"/>
    </location>
    <ligand>
        <name>Zn(2+)</name>
        <dbReference type="ChEBI" id="CHEBI:29105"/>
        <label>1</label>
    </ligand>
</feature>
<dbReference type="PROSITE" id="PS00759">
    <property type="entry name" value="ARGE_DAPE_CPG2_2"/>
    <property type="match status" value="1"/>
</dbReference>
<gene>
    <name evidence="13" type="ORF">KFL_003430140</name>
</gene>
<dbReference type="EC" id="3.5.1.14" evidence="3"/>
<sequence>MAAHGLAWIPYQPLLLGLLLIQQTAASLPEDAVTNLREYLRIKTVHPQPDYEAAKEFLVAYGKNLTLEVDVMEFVSGDPVILMTWKGSNPEASSILLNSHMDVVPVEQVKWRHDAFEAVREPSGDIVGRGSQDMKCVGIQYLEAIRKLQAKVFKPVRSVHVLFVPDEEIGGHDGMERFIASEKFSDIQVGVALDEGLASPTADYRVFYGERTLWWLSIKAVGAPGHGSKLFDGSAAENLLKSLALISAYREEEFNAYKSGEAAEAEVTSINLSFLKAGTPSPSGFVMNLQPSEAEAGFDIRIPPSADAEDLERRIREEWAPVERNMTYEFLQKNVYRSVSAEPLVTPFDVSNPWWAVFATAVEKTGVKLSKPEIFPAATDGRYLRYKDFPVIGFSPMRETPVLLHDHNEFLNEGVFLEGVDAYESIIAALSTFDGADGPSYALREEL</sequence>
<keyword evidence="11" id="KW-0732">Signal</keyword>
<evidence type="ECO:0000256" key="3">
    <source>
        <dbReference type="ARBA" id="ARBA00011913"/>
    </source>
</evidence>
<dbReference type="FunFam" id="3.30.70.360:FF:000009">
    <property type="entry name" value="aminoacylase-1 isoform X1"/>
    <property type="match status" value="1"/>
</dbReference>
<dbReference type="PANTHER" id="PTHR45892:SF1">
    <property type="entry name" value="AMINOACYLASE-1"/>
    <property type="match status" value="1"/>
</dbReference>
<dbReference type="EMBL" id="DF237292">
    <property type="protein sequence ID" value="GAQ87295.1"/>
    <property type="molecule type" value="Genomic_DNA"/>
</dbReference>
<protein>
    <recommendedName>
        <fullName evidence="3">N-acyl-aliphatic-L-amino acid amidohydrolase</fullName>
        <ecNumber evidence="3">3.5.1.14</ecNumber>
    </recommendedName>
    <alternativeName>
        <fullName evidence="8">N-acyl-L-amino-acid amidohydrolase</fullName>
    </alternativeName>
</protein>
<evidence type="ECO:0000313" key="14">
    <source>
        <dbReference type="Proteomes" id="UP000054558"/>
    </source>
</evidence>
<dbReference type="InterPro" id="IPR001261">
    <property type="entry name" value="ArgE/DapE_CS"/>
</dbReference>
<dbReference type="InterPro" id="IPR010159">
    <property type="entry name" value="N-acyl_aa_amidohydrolase"/>
</dbReference>
<dbReference type="SUPFAM" id="SSF55031">
    <property type="entry name" value="Bacterial exopeptidase dimerisation domain"/>
    <property type="match status" value="1"/>
</dbReference>
<keyword evidence="7 10" id="KW-0862">Zinc</keyword>
<evidence type="ECO:0000256" key="11">
    <source>
        <dbReference type="SAM" id="SignalP"/>
    </source>
</evidence>
<dbReference type="Gene3D" id="3.40.630.10">
    <property type="entry name" value="Zn peptidases"/>
    <property type="match status" value="1"/>
</dbReference>
<evidence type="ECO:0000256" key="8">
    <source>
        <dbReference type="ARBA" id="ARBA00029656"/>
    </source>
</evidence>
<feature type="binding site" evidence="10">
    <location>
        <position position="168"/>
    </location>
    <ligand>
        <name>Zn(2+)</name>
        <dbReference type="ChEBI" id="CHEBI:29105"/>
        <label>2</label>
    </ligand>
</feature>
<dbReference type="PIRSF" id="PIRSF036696">
    <property type="entry name" value="ACY-1"/>
    <property type="match status" value="1"/>
</dbReference>
<dbReference type="Pfam" id="PF01546">
    <property type="entry name" value="Peptidase_M20"/>
    <property type="match status" value="1"/>
</dbReference>
<dbReference type="Proteomes" id="UP000054558">
    <property type="component" value="Unassembled WGS sequence"/>
</dbReference>
<evidence type="ECO:0000256" key="9">
    <source>
        <dbReference type="PIRSR" id="PIRSR036696-1"/>
    </source>
</evidence>
<dbReference type="Gene3D" id="3.30.70.360">
    <property type="match status" value="1"/>
</dbReference>
<dbReference type="GO" id="GO:0005737">
    <property type="term" value="C:cytoplasm"/>
    <property type="evidence" value="ECO:0007669"/>
    <property type="project" value="UniProtKB-SubCell"/>
</dbReference>
<accession>A0A0U9HKG2</accession>
<dbReference type="Gene3D" id="1.10.150.900">
    <property type="match status" value="1"/>
</dbReference>